<comment type="caution">
    <text evidence="1">The sequence shown here is derived from an EMBL/GenBank/DDBJ whole genome shotgun (WGS) entry which is preliminary data.</text>
</comment>
<reference evidence="2" key="1">
    <citation type="journal article" date="2019" name="Int. J. Syst. Evol. Microbiol.">
        <title>The Global Catalogue of Microorganisms (GCM) 10K type strain sequencing project: providing services to taxonomists for standard genome sequencing and annotation.</title>
        <authorList>
            <consortium name="The Broad Institute Genomics Platform"/>
            <consortium name="The Broad Institute Genome Sequencing Center for Infectious Disease"/>
            <person name="Wu L."/>
            <person name="Ma J."/>
        </authorList>
    </citation>
    <scope>NUCLEOTIDE SEQUENCE [LARGE SCALE GENOMIC DNA]</scope>
    <source>
        <strain evidence="2">JCM 17927</strain>
    </source>
</reference>
<evidence type="ECO:0000313" key="2">
    <source>
        <dbReference type="Proteomes" id="UP001501175"/>
    </source>
</evidence>
<dbReference type="InterPro" id="IPR036397">
    <property type="entry name" value="RNaseH_sf"/>
</dbReference>
<accession>A0ABP8NFE4</accession>
<dbReference type="RefSeq" id="WP_345247269.1">
    <property type="nucleotide sequence ID" value="NZ_BAABHD010000078.1"/>
</dbReference>
<sequence length="791" mass="91579">MSTTNSNILNLFKLQNLRELSFVYQLVKVELPRSLKAPSLKQTHWNAVLFELASQTKGPVGTVYEAGVKYAAIKAYTPLITNRILLAPQLATVSLVSGGVRQINYAALAPEEVDLAQQFLYFYIREQLSAKSLWKYNNSEFFVQQPTYRPRNRNIEVYEGFNFKLKYINKEFYIGLDLAHRYTDRQFLHERIFGQDIQKINNELRGKRLLYFNGNSVYPVEFKGIGKAINVQRFRKNPEQEVTVYDYIRTEGLYASSQSSISLIENCPTLLHTYTNRSDIKSGATCFAKLVKTLKDEDARPLQRETIYGPQQRFERIQSYVRDYFQTITFNGVTLSVNQQPLELVLPVFKLPTFKYKNDTIFDPLNHDSMLTNNLRDFGKVRKQGIYQNGILTQNYFGPNYLFMPESLGYQFAKSVKYNLDKNIRAIAKNFEGLIIVMYDESDVASAYKQFKSFKNLLNRRQIDEGAGLFILPDHKHNSDRFLKDLHDCLKKEYYPNLRFQFASANRFIRFFQKVNHPKFGWVYDVNKTLFQEYKSYLSNLLFELLIINYKWLYALQHPLNYDIYVGIDAHDYYAGFCFFYRNGEQIVFDYKRISKGTGTFRNEKINAELIADVLEENLKEHIPLYAPKPNGIILLRDGISFGEEEIALREVLARYSVKQFIPEQFSWGVVDVKKQSSLTLRTAVHSGAKLENPVAGTYFLNESEGYLFNTGYPFKTPGSSKPLSIVLTAGENIEIEKVCQDIYYQSLLAFSAPEQPSSLPVPIKLIDTLIRSFAHRTDESKLEKLATSEA</sequence>
<evidence type="ECO:0000313" key="1">
    <source>
        <dbReference type="EMBL" id="GAA4464940.1"/>
    </source>
</evidence>
<keyword evidence="2" id="KW-1185">Reference proteome</keyword>
<evidence type="ECO:0008006" key="3">
    <source>
        <dbReference type="Google" id="ProtNLM"/>
    </source>
</evidence>
<dbReference type="Proteomes" id="UP001501175">
    <property type="component" value="Unassembled WGS sequence"/>
</dbReference>
<dbReference type="EMBL" id="BAABHD010000078">
    <property type="protein sequence ID" value="GAA4464940.1"/>
    <property type="molecule type" value="Genomic_DNA"/>
</dbReference>
<proteinExistence type="predicted"/>
<dbReference type="InterPro" id="IPR012337">
    <property type="entry name" value="RNaseH-like_sf"/>
</dbReference>
<protein>
    <recommendedName>
        <fullName evidence="3">Piwi domain-containing protein</fullName>
    </recommendedName>
</protein>
<dbReference type="Gene3D" id="3.30.420.10">
    <property type="entry name" value="Ribonuclease H-like superfamily/Ribonuclease H"/>
    <property type="match status" value="1"/>
</dbReference>
<organism evidence="1 2">
    <name type="scientific">Nibrella saemangeumensis</name>
    <dbReference type="NCBI Taxonomy" id="1084526"/>
    <lineage>
        <taxon>Bacteria</taxon>
        <taxon>Pseudomonadati</taxon>
        <taxon>Bacteroidota</taxon>
        <taxon>Cytophagia</taxon>
        <taxon>Cytophagales</taxon>
        <taxon>Spirosomataceae</taxon>
        <taxon>Nibrella</taxon>
    </lineage>
</organism>
<name>A0ABP8NFE4_9BACT</name>
<dbReference type="SUPFAM" id="SSF53098">
    <property type="entry name" value="Ribonuclease H-like"/>
    <property type="match status" value="1"/>
</dbReference>
<gene>
    <name evidence="1" type="ORF">GCM10023189_44890</name>
</gene>